<evidence type="ECO:0000313" key="2">
    <source>
        <dbReference type="Proteomes" id="UP000695000"/>
    </source>
</evidence>
<accession>A0ABM1N425</accession>
<evidence type="ECO:0000313" key="3">
    <source>
        <dbReference type="RefSeq" id="XP_017781575.1"/>
    </source>
</evidence>
<feature type="compositionally biased region" description="Acidic residues" evidence="1">
    <location>
        <begin position="1"/>
        <end position="11"/>
    </location>
</feature>
<dbReference type="CDD" id="cd00084">
    <property type="entry name" value="HMG-box_SF"/>
    <property type="match status" value="1"/>
</dbReference>
<dbReference type="RefSeq" id="XP_017781575.1">
    <property type="nucleotide sequence ID" value="XM_017926086.1"/>
</dbReference>
<reference evidence="3" key="1">
    <citation type="submission" date="2025-08" db="UniProtKB">
        <authorList>
            <consortium name="RefSeq"/>
        </authorList>
    </citation>
    <scope>IDENTIFICATION</scope>
    <source>
        <tissue evidence="3">Whole Larva</tissue>
    </source>
</reference>
<evidence type="ECO:0000256" key="1">
    <source>
        <dbReference type="SAM" id="MobiDB-lite"/>
    </source>
</evidence>
<dbReference type="SUPFAM" id="SSF47095">
    <property type="entry name" value="HMG-box"/>
    <property type="match status" value="1"/>
</dbReference>
<dbReference type="Pfam" id="PF06382">
    <property type="entry name" value="Protamine_like"/>
    <property type="match status" value="1"/>
</dbReference>
<dbReference type="InterPro" id="IPR036910">
    <property type="entry name" value="HMG_box_dom_sf"/>
</dbReference>
<protein>
    <submittedName>
        <fullName evidence="3">Protamine-like</fullName>
    </submittedName>
</protein>
<feature type="compositionally biased region" description="Basic residues" evidence="1">
    <location>
        <begin position="77"/>
        <end position="103"/>
    </location>
</feature>
<dbReference type="GeneID" id="108566278"/>
<feature type="region of interest" description="Disordered" evidence="1">
    <location>
        <begin position="1"/>
        <end position="29"/>
    </location>
</feature>
<feature type="region of interest" description="Disordered" evidence="1">
    <location>
        <begin position="64"/>
        <end position="103"/>
    </location>
</feature>
<gene>
    <name evidence="3" type="primary">LOC108566278</name>
</gene>
<keyword evidence="2" id="KW-1185">Reference proteome</keyword>
<sequence>MGDNDGADNDDASSRKDGSTTYHSGPVTRNPFLNFLREYRLSNGNKKVVDIAIEGGKLWRKMDESEKSKYKIMASKVGRRHGRRRRRHGRSRSRRRRRRRSRR</sequence>
<proteinExistence type="predicted"/>
<name>A0ABM1N425_NICVS</name>
<organism evidence="2 3">
    <name type="scientific">Nicrophorus vespilloides</name>
    <name type="common">Boreal carrion beetle</name>
    <dbReference type="NCBI Taxonomy" id="110193"/>
    <lineage>
        <taxon>Eukaryota</taxon>
        <taxon>Metazoa</taxon>
        <taxon>Ecdysozoa</taxon>
        <taxon>Arthropoda</taxon>
        <taxon>Hexapoda</taxon>
        <taxon>Insecta</taxon>
        <taxon>Pterygota</taxon>
        <taxon>Neoptera</taxon>
        <taxon>Endopterygota</taxon>
        <taxon>Coleoptera</taxon>
        <taxon>Polyphaga</taxon>
        <taxon>Staphyliniformia</taxon>
        <taxon>Silphidae</taxon>
        <taxon>Nicrophorinae</taxon>
        <taxon>Nicrophorus</taxon>
    </lineage>
</organism>
<dbReference type="Gene3D" id="1.10.30.10">
    <property type="entry name" value="High mobility group box domain"/>
    <property type="match status" value="1"/>
</dbReference>
<dbReference type="Proteomes" id="UP000695000">
    <property type="component" value="Unplaced"/>
</dbReference>
<dbReference type="InterPro" id="IPR024460">
    <property type="entry name" value="Protamine-like"/>
</dbReference>